<dbReference type="Gene3D" id="2.60.120.200">
    <property type="match status" value="1"/>
</dbReference>
<dbReference type="PROSITE" id="PS51828">
    <property type="entry name" value="PTX_2"/>
    <property type="match status" value="1"/>
</dbReference>
<name>A0A8B7N1E9_HYAAZ</name>
<keyword evidence="5" id="KW-0325">Glycoprotein</keyword>
<dbReference type="KEGG" id="hazt:108665419"/>
<keyword evidence="7" id="KW-0732">Signal</keyword>
<dbReference type="GeneID" id="108665419"/>
<evidence type="ECO:0000313" key="10">
    <source>
        <dbReference type="RefSeq" id="XP_018007656.1"/>
    </source>
</evidence>
<evidence type="ECO:0000256" key="5">
    <source>
        <dbReference type="ARBA" id="ARBA00023180"/>
    </source>
</evidence>
<organism evidence="9 10">
    <name type="scientific">Hyalella azteca</name>
    <name type="common">Amphipod</name>
    <dbReference type="NCBI Taxonomy" id="294128"/>
    <lineage>
        <taxon>Eukaryota</taxon>
        <taxon>Metazoa</taxon>
        <taxon>Ecdysozoa</taxon>
        <taxon>Arthropoda</taxon>
        <taxon>Crustacea</taxon>
        <taxon>Multicrustacea</taxon>
        <taxon>Malacostraca</taxon>
        <taxon>Eumalacostraca</taxon>
        <taxon>Peracarida</taxon>
        <taxon>Amphipoda</taxon>
        <taxon>Senticaudata</taxon>
        <taxon>Talitrida</taxon>
        <taxon>Talitroidea</taxon>
        <taxon>Hyalellidae</taxon>
        <taxon>Hyalella</taxon>
    </lineage>
</organism>
<feature type="domain" description="Pentraxin (PTX)" evidence="8">
    <location>
        <begin position="48"/>
        <end position="267"/>
    </location>
</feature>
<gene>
    <name evidence="10" type="primary">LOC108665419</name>
</gene>
<keyword evidence="9" id="KW-1185">Reference proteome</keyword>
<feature type="signal peptide" evidence="7">
    <location>
        <begin position="1"/>
        <end position="18"/>
    </location>
</feature>
<comment type="caution">
    <text evidence="6">Lacks conserved residue(s) required for the propagation of feature annotation.</text>
</comment>
<evidence type="ECO:0000256" key="7">
    <source>
        <dbReference type="SAM" id="SignalP"/>
    </source>
</evidence>
<evidence type="ECO:0000256" key="4">
    <source>
        <dbReference type="ARBA" id="ARBA00023157"/>
    </source>
</evidence>
<dbReference type="InterPro" id="IPR001759">
    <property type="entry name" value="PTX_dom"/>
</dbReference>
<comment type="cofactor">
    <cofactor evidence="1">
        <name>Ca(2+)</name>
        <dbReference type="ChEBI" id="CHEBI:29108"/>
    </cofactor>
</comment>
<dbReference type="OrthoDB" id="8793160at2759"/>
<evidence type="ECO:0000256" key="2">
    <source>
        <dbReference type="ARBA" id="ARBA00022723"/>
    </source>
</evidence>
<dbReference type="GO" id="GO:0046872">
    <property type="term" value="F:metal ion binding"/>
    <property type="evidence" value="ECO:0007669"/>
    <property type="project" value="UniProtKB-KW"/>
</dbReference>
<dbReference type="InterPro" id="IPR013320">
    <property type="entry name" value="ConA-like_dom_sf"/>
</dbReference>
<dbReference type="Pfam" id="PF00354">
    <property type="entry name" value="Pentaxin"/>
    <property type="match status" value="1"/>
</dbReference>
<keyword evidence="4" id="KW-1015">Disulfide bond</keyword>
<feature type="chain" id="PRO_5034295812" evidence="7">
    <location>
        <begin position="19"/>
        <end position="270"/>
    </location>
</feature>
<reference evidence="10" key="1">
    <citation type="submission" date="2025-08" db="UniProtKB">
        <authorList>
            <consortium name="RefSeq"/>
        </authorList>
    </citation>
    <scope>IDENTIFICATION</scope>
    <source>
        <tissue evidence="10">Whole organism</tissue>
    </source>
</reference>
<evidence type="ECO:0000256" key="6">
    <source>
        <dbReference type="PROSITE-ProRule" id="PRU01172"/>
    </source>
</evidence>
<proteinExistence type="predicted"/>
<evidence type="ECO:0000313" key="9">
    <source>
        <dbReference type="Proteomes" id="UP000694843"/>
    </source>
</evidence>
<protein>
    <submittedName>
        <fullName evidence="10">Pentraxin-related protein PTX3</fullName>
    </submittedName>
</protein>
<dbReference type="PANTHER" id="PTHR19277">
    <property type="entry name" value="PENTRAXIN"/>
    <property type="match status" value="1"/>
</dbReference>
<dbReference type="AlphaFoldDB" id="A0A8B7N1E9"/>
<keyword evidence="2" id="KW-0479">Metal-binding</keyword>
<dbReference type="PANTHER" id="PTHR19277:SF125">
    <property type="entry name" value="B6"/>
    <property type="match status" value="1"/>
</dbReference>
<dbReference type="PRINTS" id="PR00895">
    <property type="entry name" value="PENTAXIN"/>
</dbReference>
<evidence type="ECO:0000256" key="1">
    <source>
        <dbReference type="ARBA" id="ARBA00001913"/>
    </source>
</evidence>
<dbReference type="InterPro" id="IPR051360">
    <property type="entry name" value="Neuronal_Pentraxin_Related"/>
</dbReference>
<sequence length="270" mass="30263">MLFVHVTLILLASGLVNGQYFGSNDGTSANQVIHFPSIDQSRRPGQCDGVVYMKMTPHQRMYVQYEQFATNVSQLNEISTCFWMMVDNPLRPATMLNYALDEEVNTDNITLQYRGSESLWTLDINGQNVYRSKARRLQARMWSHFCHSWSGETGEWSVWQSGQLVESGINQQSRGWKIPAGGVLVTGQHQNTIVNNMGMDNGEGLEGSVTLMSVSDKHLSTDPTSRRYVDQVSKDCSPRARGEIADWLNTPRLGYGGVRSSRAQPVCGNF</sequence>
<accession>A0A8B7N1E9</accession>
<dbReference type="SMART" id="SM00159">
    <property type="entry name" value="PTX"/>
    <property type="match status" value="1"/>
</dbReference>
<dbReference type="RefSeq" id="XP_018007656.1">
    <property type="nucleotide sequence ID" value="XM_018152167.2"/>
</dbReference>
<dbReference type="Proteomes" id="UP000694843">
    <property type="component" value="Unplaced"/>
</dbReference>
<keyword evidence="3" id="KW-0106">Calcium</keyword>
<evidence type="ECO:0000259" key="8">
    <source>
        <dbReference type="PROSITE" id="PS51828"/>
    </source>
</evidence>
<evidence type="ECO:0000256" key="3">
    <source>
        <dbReference type="ARBA" id="ARBA00022837"/>
    </source>
</evidence>
<dbReference type="SUPFAM" id="SSF49899">
    <property type="entry name" value="Concanavalin A-like lectins/glucanases"/>
    <property type="match status" value="1"/>
</dbReference>